<feature type="transmembrane region" description="Helical" evidence="7">
    <location>
        <begin position="450"/>
        <end position="471"/>
    </location>
</feature>
<dbReference type="PROSITE" id="PS50850">
    <property type="entry name" value="MFS"/>
    <property type="match status" value="1"/>
</dbReference>
<feature type="transmembrane region" description="Helical" evidence="7">
    <location>
        <begin position="109"/>
        <end position="126"/>
    </location>
</feature>
<dbReference type="SUPFAM" id="SSF103473">
    <property type="entry name" value="MFS general substrate transporter"/>
    <property type="match status" value="1"/>
</dbReference>
<name>A0AAV5X188_9BILA</name>
<reference evidence="9" key="1">
    <citation type="submission" date="2023-10" db="EMBL/GenBank/DDBJ databases">
        <title>Genome assembly of Pristionchus species.</title>
        <authorList>
            <person name="Yoshida K."/>
            <person name="Sommer R.J."/>
        </authorList>
    </citation>
    <scope>NUCLEOTIDE SEQUENCE</scope>
    <source>
        <strain evidence="9">RS5133</strain>
    </source>
</reference>
<feature type="transmembrane region" description="Helical" evidence="7">
    <location>
        <begin position="48"/>
        <end position="68"/>
    </location>
</feature>
<evidence type="ECO:0000256" key="7">
    <source>
        <dbReference type="SAM" id="Phobius"/>
    </source>
</evidence>
<dbReference type="GO" id="GO:0016020">
    <property type="term" value="C:membrane"/>
    <property type="evidence" value="ECO:0007669"/>
    <property type="project" value="UniProtKB-SubCell"/>
</dbReference>
<keyword evidence="5 7" id="KW-1133">Transmembrane helix</keyword>
<feature type="transmembrane region" description="Helical" evidence="7">
    <location>
        <begin position="362"/>
        <end position="380"/>
    </location>
</feature>
<dbReference type="EMBL" id="BTSY01000007">
    <property type="protein sequence ID" value="GMT36685.1"/>
    <property type="molecule type" value="Genomic_DNA"/>
</dbReference>
<dbReference type="GO" id="GO:0022857">
    <property type="term" value="F:transmembrane transporter activity"/>
    <property type="evidence" value="ECO:0007669"/>
    <property type="project" value="InterPro"/>
</dbReference>
<evidence type="ECO:0000259" key="8">
    <source>
        <dbReference type="PROSITE" id="PS50850"/>
    </source>
</evidence>
<gene>
    <name evidence="9" type="ORF">PFISCL1PPCAC_27982</name>
</gene>
<comment type="caution">
    <text evidence="9">The sequence shown here is derived from an EMBL/GenBank/DDBJ whole genome shotgun (WGS) entry which is preliminary data.</text>
</comment>
<proteinExistence type="inferred from homology"/>
<dbReference type="Gene3D" id="1.20.1250.20">
    <property type="entry name" value="MFS general substrate transporter like domains"/>
    <property type="match status" value="1"/>
</dbReference>
<organism evidence="9 10">
    <name type="scientific">Pristionchus fissidentatus</name>
    <dbReference type="NCBI Taxonomy" id="1538716"/>
    <lineage>
        <taxon>Eukaryota</taxon>
        <taxon>Metazoa</taxon>
        <taxon>Ecdysozoa</taxon>
        <taxon>Nematoda</taxon>
        <taxon>Chromadorea</taxon>
        <taxon>Rhabditida</taxon>
        <taxon>Rhabditina</taxon>
        <taxon>Diplogasteromorpha</taxon>
        <taxon>Diplogasteroidea</taxon>
        <taxon>Neodiplogasteridae</taxon>
        <taxon>Pristionchus</taxon>
    </lineage>
</organism>
<feature type="transmembrane region" description="Helical" evidence="7">
    <location>
        <begin position="334"/>
        <end position="355"/>
    </location>
</feature>
<evidence type="ECO:0000256" key="3">
    <source>
        <dbReference type="ARBA" id="ARBA00022448"/>
    </source>
</evidence>
<dbReference type="AlphaFoldDB" id="A0AAV5X188"/>
<accession>A0AAV5X188</accession>
<feature type="transmembrane region" description="Helical" evidence="7">
    <location>
        <begin position="80"/>
        <end position="97"/>
    </location>
</feature>
<feature type="transmembrane region" description="Helical" evidence="7">
    <location>
        <begin position="386"/>
        <end position="409"/>
    </location>
</feature>
<evidence type="ECO:0000256" key="5">
    <source>
        <dbReference type="ARBA" id="ARBA00022989"/>
    </source>
</evidence>
<feature type="transmembrane region" description="Helical" evidence="7">
    <location>
        <begin position="194"/>
        <end position="215"/>
    </location>
</feature>
<dbReference type="PANTHER" id="PTHR23511:SF5">
    <property type="entry name" value="MAJOR FACILITATOR-TYPE TRANSPORTER HXNZ-RELATED"/>
    <property type="match status" value="1"/>
</dbReference>
<evidence type="ECO:0000256" key="4">
    <source>
        <dbReference type="ARBA" id="ARBA00022692"/>
    </source>
</evidence>
<dbReference type="InterPro" id="IPR020846">
    <property type="entry name" value="MFS_dom"/>
</dbReference>
<dbReference type="PANTHER" id="PTHR23511">
    <property type="entry name" value="SYNAPTIC VESICLE GLYCOPROTEIN 2"/>
    <property type="match status" value="1"/>
</dbReference>
<evidence type="ECO:0000313" key="9">
    <source>
        <dbReference type="EMBL" id="GMT36685.1"/>
    </source>
</evidence>
<dbReference type="InterPro" id="IPR036259">
    <property type="entry name" value="MFS_trans_sf"/>
</dbReference>
<dbReference type="Proteomes" id="UP001432322">
    <property type="component" value="Unassembled WGS sequence"/>
</dbReference>
<feature type="transmembrane region" description="Helical" evidence="7">
    <location>
        <begin position="421"/>
        <end position="444"/>
    </location>
</feature>
<keyword evidence="4 7" id="KW-0812">Transmembrane</keyword>
<sequence length="486" mass="52617">TEKAVNPTDEAATAHETEKLLNGSFSLNEAIESCGFGKFQWIVSGIGGFAWVACAMVVMLLSVLSPSLECEWKLTPVEQALSTTSLFLGWMISSPVWGRICDLYGRKKGIVAASIVGLVSGVLTAFSPNYTLFLVARFAVGCSVGGLPQSVTLTAEFLPTSVRARCLTLIKCFWAIGAAAEAGLALVVLPTLGWRWLVSLSAVPLAGLIVVCWWMPESPRFDVASGRLAEAKATLERIAKCNGKSLPEGELVEEIETSSTNMRELLYPKHRRTTIQLFIIWTLLGLLYFAISIYTPILLQSDRCNSISETEEDAQTRLRRAVDTTCKQLSTESYMNIIITTMAEVPGYILTVFTIEWIGRRGTFAGGFALYAVCFAAMCFCLPKHVIVALLFVARSSIGAIFQTGYIYTSEVYPTTLRAQGLGIGTGFGRMGSMIVPIIVQGLAPIDMRLPAVACCVGGIIAAITSALLPVETRPKKEKTNTKETA</sequence>
<comment type="subcellular location">
    <subcellularLocation>
        <location evidence="1">Membrane</location>
        <topology evidence="1">Multi-pass membrane protein</topology>
    </subcellularLocation>
</comment>
<feature type="domain" description="Major facilitator superfamily (MFS) profile" evidence="8">
    <location>
        <begin position="40"/>
        <end position="474"/>
    </location>
</feature>
<evidence type="ECO:0000256" key="1">
    <source>
        <dbReference type="ARBA" id="ARBA00004141"/>
    </source>
</evidence>
<evidence type="ECO:0000313" key="10">
    <source>
        <dbReference type="Proteomes" id="UP001432322"/>
    </source>
</evidence>
<keyword evidence="10" id="KW-1185">Reference proteome</keyword>
<feature type="transmembrane region" description="Helical" evidence="7">
    <location>
        <begin position="277"/>
        <end position="299"/>
    </location>
</feature>
<dbReference type="InterPro" id="IPR005828">
    <property type="entry name" value="MFS_sugar_transport-like"/>
</dbReference>
<feature type="non-terminal residue" evidence="9">
    <location>
        <position position="1"/>
    </location>
</feature>
<keyword evidence="6 7" id="KW-0472">Membrane</keyword>
<dbReference type="Pfam" id="PF00083">
    <property type="entry name" value="Sugar_tr"/>
    <property type="match status" value="1"/>
</dbReference>
<evidence type="ECO:0000256" key="6">
    <source>
        <dbReference type="ARBA" id="ARBA00023136"/>
    </source>
</evidence>
<comment type="similarity">
    <text evidence="2">Belongs to the major facilitator superfamily.</text>
</comment>
<keyword evidence="3" id="KW-0813">Transport</keyword>
<dbReference type="PROSITE" id="PS00216">
    <property type="entry name" value="SUGAR_TRANSPORT_1"/>
    <property type="match status" value="1"/>
</dbReference>
<dbReference type="InterPro" id="IPR005829">
    <property type="entry name" value="Sugar_transporter_CS"/>
</dbReference>
<protein>
    <recommendedName>
        <fullName evidence="8">Major facilitator superfamily (MFS) profile domain-containing protein</fullName>
    </recommendedName>
</protein>
<evidence type="ECO:0000256" key="2">
    <source>
        <dbReference type="ARBA" id="ARBA00008335"/>
    </source>
</evidence>